<dbReference type="Gene3D" id="3.40.50.300">
    <property type="entry name" value="P-loop containing nucleotide triphosphate hydrolases"/>
    <property type="match status" value="1"/>
</dbReference>
<dbReference type="AlphaFoldDB" id="A0A5C3Q9B4"/>
<dbReference type="PANTHER" id="PTHR11259:SF2">
    <property type="entry name" value="GH16429P"/>
    <property type="match status" value="1"/>
</dbReference>
<dbReference type="EMBL" id="ML178838">
    <property type="protein sequence ID" value="TFK98592.1"/>
    <property type="molecule type" value="Genomic_DNA"/>
</dbReference>
<dbReference type="SUPFAM" id="SSF52540">
    <property type="entry name" value="P-loop containing nucleoside triphosphate hydrolases"/>
    <property type="match status" value="1"/>
</dbReference>
<evidence type="ECO:0000313" key="5">
    <source>
        <dbReference type="EMBL" id="TFK98592.1"/>
    </source>
</evidence>
<name>A0A5C3Q9B4_9AGAR</name>
<accession>A0A5C3Q9B4</accession>
<dbReference type="GO" id="GO:0009267">
    <property type="term" value="P:cellular response to starvation"/>
    <property type="evidence" value="ECO:0007669"/>
    <property type="project" value="TreeGrafter"/>
</dbReference>
<comment type="similarity">
    <text evidence="1 4">Belongs to the GTR/RAG GTP-binding protein family.</text>
</comment>
<reference evidence="5 6" key="1">
    <citation type="journal article" date="2019" name="Nat. Ecol. Evol.">
        <title>Megaphylogeny resolves global patterns of mushroom evolution.</title>
        <authorList>
            <person name="Varga T."/>
            <person name="Krizsan K."/>
            <person name="Foldi C."/>
            <person name="Dima B."/>
            <person name="Sanchez-Garcia M."/>
            <person name="Sanchez-Ramirez S."/>
            <person name="Szollosi G.J."/>
            <person name="Szarkandi J.G."/>
            <person name="Papp V."/>
            <person name="Albert L."/>
            <person name="Andreopoulos W."/>
            <person name="Angelini C."/>
            <person name="Antonin V."/>
            <person name="Barry K.W."/>
            <person name="Bougher N.L."/>
            <person name="Buchanan P."/>
            <person name="Buyck B."/>
            <person name="Bense V."/>
            <person name="Catcheside P."/>
            <person name="Chovatia M."/>
            <person name="Cooper J."/>
            <person name="Damon W."/>
            <person name="Desjardin D."/>
            <person name="Finy P."/>
            <person name="Geml J."/>
            <person name="Haridas S."/>
            <person name="Hughes K."/>
            <person name="Justo A."/>
            <person name="Karasinski D."/>
            <person name="Kautmanova I."/>
            <person name="Kiss B."/>
            <person name="Kocsube S."/>
            <person name="Kotiranta H."/>
            <person name="LaButti K.M."/>
            <person name="Lechner B.E."/>
            <person name="Liimatainen K."/>
            <person name="Lipzen A."/>
            <person name="Lukacs Z."/>
            <person name="Mihaltcheva S."/>
            <person name="Morgado L.N."/>
            <person name="Niskanen T."/>
            <person name="Noordeloos M.E."/>
            <person name="Ohm R.A."/>
            <person name="Ortiz-Santana B."/>
            <person name="Ovrebo C."/>
            <person name="Racz N."/>
            <person name="Riley R."/>
            <person name="Savchenko A."/>
            <person name="Shiryaev A."/>
            <person name="Soop K."/>
            <person name="Spirin V."/>
            <person name="Szebenyi C."/>
            <person name="Tomsovsky M."/>
            <person name="Tulloss R.E."/>
            <person name="Uehling J."/>
            <person name="Grigoriev I.V."/>
            <person name="Vagvolgyi C."/>
            <person name="Papp T."/>
            <person name="Martin F.M."/>
            <person name="Miettinen O."/>
            <person name="Hibbett D.S."/>
            <person name="Nagy L.G."/>
        </authorList>
    </citation>
    <scope>NUCLEOTIDE SEQUENCE [LARGE SCALE GENOMIC DNA]</scope>
    <source>
        <strain evidence="5 6">CBS 309.79</strain>
    </source>
</reference>
<dbReference type="PANTHER" id="PTHR11259">
    <property type="entry name" value="RAS-RELATED GTP BINDING RAG/GTR YEAST"/>
    <property type="match status" value="1"/>
</dbReference>
<keyword evidence="3 4" id="KW-0342">GTP-binding</keyword>
<protein>
    <recommendedName>
        <fullName evidence="4">GTP-binding protein</fullName>
    </recommendedName>
</protein>
<dbReference type="STRING" id="1884261.A0A5C3Q9B4"/>
<comment type="subunit">
    <text evidence="4">Component of the GSE complex.</text>
</comment>
<keyword evidence="2 4" id="KW-0547">Nucleotide-binding</keyword>
<evidence type="ECO:0000256" key="1">
    <source>
        <dbReference type="ARBA" id="ARBA00007756"/>
    </source>
</evidence>
<dbReference type="GO" id="GO:0000329">
    <property type="term" value="C:fungal-type vacuole membrane"/>
    <property type="evidence" value="ECO:0007669"/>
    <property type="project" value="TreeGrafter"/>
</dbReference>
<dbReference type="GO" id="GO:0005525">
    <property type="term" value="F:GTP binding"/>
    <property type="evidence" value="ECO:0007669"/>
    <property type="project" value="UniProtKB-UniRule"/>
</dbReference>
<evidence type="ECO:0000313" key="6">
    <source>
        <dbReference type="Proteomes" id="UP000305067"/>
    </source>
</evidence>
<evidence type="ECO:0000256" key="4">
    <source>
        <dbReference type="RuleBase" id="RU367014"/>
    </source>
</evidence>
<dbReference type="GO" id="GO:1904263">
    <property type="term" value="P:positive regulation of TORC1 signaling"/>
    <property type="evidence" value="ECO:0007669"/>
    <property type="project" value="TreeGrafter"/>
</dbReference>
<dbReference type="Proteomes" id="UP000305067">
    <property type="component" value="Unassembled WGS sequence"/>
</dbReference>
<dbReference type="InterPro" id="IPR006762">
    <property type="entry name" value="Gtr1_RagA"/>
</dbReference>
<gene>
    <name evidence="5" type="ORF">BDV98DRAFT_572391</name>
</gene>
<evidence type="ECO:0000256" key="2">
    <source>
        <dbReference type="ARBA" id="ARBA00022741"/>
    </source>
</evidence>
<dbReference type="OrthoDB" id="26136at2759"/>
<dbReference type="Gene3D" id="3.30.450.190">
    <property type="match status" value="1"/>
</dbReference>
<sequence length="348" mass="38891">MLGMRRAGKSSIQQVLFNNLAPKQTFYLESTMRIVKHTYDTIIPLEIWDCPGNISVDKVGASLAEFSAVIFVIDIRDVYNQPISKLVEFITAFYDVNPTVNFEVFVHKAEKLQDDDKYENFRQINERVNDRLYDLSADYEQLPLNFHLTSIYDSSLHEAFSRVIHKLVDSLAYLEHLLNVFIANIQCPKAYLYDVKSCLYIATDASPVDAATHSLSCEFIKLLNTLGPLYTSTSGTPIWSSDGDSALSSSTSVSSGSSDTTSLATKARKKALFYPSAATTTQTGTTVTYHLITEHLALLSLLPTVVYESRRGIVEYNVVFLREGVQEICDAEKEARIVDSGTETVKNT</sequence>
<dbReference type="GO" id="GO:0005634">
    <property type="term" value="C:nucleus"/>
    <property type="evidence" value="ECO:0007669"/>
    <property type="project" value="TreeGrafter"/>
</dbReference>
<keyword evidence="6" id="KW-1185">Reference proteome</keyword>
<dbReference type="GO" id="GO:0003924">
    <property type="term" value="F:GTPase activity"/>
    <property type="evidence" value="ECO:0007669"/>
    <property type="project" value="UniProtKB-UniRule"/>
</dbReference>
<dbReference type="Pfam" id="PF04670">
    <property type="entry name" value="Gtr1_RagA"/>
    <property type="match status" value="1"/>
</dbReference>
<proteinExistence type="inferred from homology"/>
<organism evidence="5 6">
    <name type="scientific">Pterulicium gracile</name>
    <dbReference type="NCBI Taxonomy" id="1884261"/>
    <lineage>
        <taxon>Eukaryota</taxon>
        <taxon>Fungi</taxon>
        <taxon>Dikarya</taxon>
        <taxon>Basidiomycota</taxon>
        <taxon>Agaricomycotina</taxon>
        <taxon>Agaricomycetes</taxon>
        <taxon>Agaricomycetidae</taxon>
        <taxon>Agaricales</taxon>
        <taxon>Pleurotineae</taxon>
        <taxon>Pterulaceae</taxon>
        <taxon>Pterulicium</taxon>
    </lineage>
</organism>
<comment type="function">
    <text evidence="4">GTPase involved in activation of the TORC1 signaling pathway, which promotes growth and represses autophagy in nutrient-rich conditions.</text>
</comment>
<dbReference type="GO" id="GO:1990131">
    <property type="term" value="C:Gtr1-Gtr2 GTPase complex"/>
    <property type="evidence" value="ECO:0007669"/>
    <property type="project" value="UniProtKB-UniRule"/>
</dbReference>
<dbReference type="InterPro" id="IPR027417">
    <property type="entry name" value="P-loop_NTPase"/>
</dbReference>
<evidence type="ECO:0000256" key="3">
    <source>
        <dbReference type="ARBA" id="ARBA00023134"/>
    </source>
</evidence>
<dbReference type="GO" id="GO:0010507">
    <property type="term" value="P:negative regulation of autophagy"/>
    <property type="evidence" value="ECO:0007669"/>
    <property type="project" value="TreeGrafter"/>
</dbReference>